<dbReference type="PIRSF" id="PIRSF015601">
    <property type="entry name" value="MTase_slr0722"/>
    <property type="match status" value="1"/>
</dbReference>
<dbReference type="InterPro" id="IPR046886">
    <property type="entry name" value="RsmE_MTase_dom"/>
</dbReference>
<keyword evidence="7 12" id="KW-0489">Methyltransferase</keyword>
<dbReference type="SUPFAM" id="SSF88697">
    <property type="entry name" value="PUA domain-like"/>
    <property type="match status" value="1"/>
</dbReference>
<dbReference type="GO" id="GO:0070475">
    <property type="term" value="P:rRNA base methylation"/>
    <property type="evidence" value="ECO:0007669"/>
    <property type="project" value="TreeGrafter"/>
</dbReference>
<dbReference type="NCBIfam" id="NF008693">
    <property type="entry name" value="PRK11713.2-3"/>
    <property type="match status" value="1"/>
</dbReference>
<dbReference type="CDD" id="cd18084">
    <property type="entry name" value="RsmE-like"/>
    <property type="match status" value="1"/>
</dbReference>
<evidence type="ECO:0000256" key="5">
    <source>
        <dbReference type="ARBA" id="ARBA00022490"/>
    </source>
</evidence>
<evidence type="ECO:0000256" key="7">
    <source>
        <dbReference type="ARBA" id="ARBA00022603"/>
    </source>
</evidence>
<dbReference type="InterPro" id="IPR029026">
    <property type="entry name" value="tRNA_m1G_MTases_N"/>
</dbReference>
<dbReference type="PANTHER" id="PTHR30027:SF3">
    <property type="entry name" value="16S RRNA (URACIL(1498)-N(3))-METHYLTRANSFERASE"/>
    <property type="match status" value="1"/>
</dbReference>
<sequence>MMIGSGAMTEALFLLDTEHDDVPVNSDELNAGWKLTLPASVRRHAIQAMRLEDGDELQLSDGKGLRIHAVLRDAQQGIAEVLRFGRESQPTIRLALVQALAKTGHDEQAIDTATQIGVDEVIPWQADRSIAKWKAGRTDRKWRQVLVAATEQSRRSWSPELGECVTSKQVVAICRRACVHGDLVIILHQDATKTWIQIEQAIAGLSDKCLEDGRRRTIYVVVGPEGGISDAEVASFTEAGAEVCVLGNNILRASTAGPVALSLLARALGRFA</sequence>
<dbReference type="Gene3D" id="3.40.1280.10">
    <property type="match status" value="1"/>
</dbReference>
<evidence type="ECO:0000256" key="6">
    <source>
        <dbReference type="ARBA" id="ARBA00022552"/>
    </source>
</evidence>
<accession>A0AB72Z5G5</accession>
<evidence type="ECO:0000256" key="8">
    <source>
        <dbReference type="ARBA" id="ARBA00022679"/>
    </source>
</evidence>
<dbReference type="GO" id="GO:0070042">
    <property type="term" value="F:rRNA (uridine-N3-)-methyltransferase activity"/>
    <property type="evidence" value="ECO:0007669"/>
    <property type="project" value="TreeGrafter"/>
</dbReference>
<reference evidence="14 15" key="1">
    <citation type="submission" date="2010-10" db="EMBL/GenBank/DDBJ databases">
        <authorList>
            <person name="Durkin A.S."/>
            <person name="Madupu R."/>
            <person name="Torralba M."/>
            <person name="Gillis M."/>
            <person name="Methe B."/>
            <person name="Sutton G."/>
            <person name="Nelson K.E."/>
        </authorList>
    </citation>
    <scope>NUCLEOTIDE SEQUENCE [LARGE SCALE GENOMIC DNA]</scope>
    <source>
        <strain evidence="14 15">JCVIHMP022</strain>
    </source>
</reference>
<name>A0AB72Z5G5_9BIFI</name>
<evidence type="ECO:0000256" key="2">
    <source>
        <dbReference type="ARBA" id="ARBA00005528"/>
    </source>
</evidence>
<dbReference type="PANTHER" id="PTHR30027">
    <property type="entry name" value="RIBOSOMAL RNA SMALL SUBUNIT METHYLTRANSFERASE E"/>
    <property type="match status" value="1"/>
</dbReference>
<keyword evidence="9 12" id="KW-0949">S-adenosyl-L-methionine</keyword>
<evidence type="ECO:0000256" key="1">
    <source>
        <dbReference type="ARBA" id="ARBA00004496"/>
    </source>
</evidence>
<proteinExistence type="inferred from homology"/>
<evidence type="ECO:0000313" key="15">
    <source>
        <dbReference type="Proteomes" id="UP000003457"/>
    </source>
</evidence>
<evidence type="ECO:0000256" key="12">
    <source>
        <dbReference type="PIRNR" id="PIRNR015601"/>
    </source>
</evidence>
<dbReference type="SUPFAM" id="SSF75217">
    <property type="entry name" value="alpha/beta knot"/>
    <property type="match status" value="1"/>
</dbReference>
<comment type="similarity">
    <text evidence="2 12">Belongs to the RNA methyltransferase RsmE family.</text>
</comment>
<dbReference type="NCBIfam" id="TIGR00046">
    <property type="entry name" value="RsmE family RNA methyltransferase"/>
    <property type="match status" value="1"/>
</dbReference>
<evidence type="ECO:0000256" key="3">
    <source>
        <dbReference type="ARBA" id="ARBA00012328"/>
    </source>
</evidence>
<keyword evidence="6 12" id="KW-0698">rRNA processing</keyword>
<dbReference type="GO" id="GO:0005737">
    <property type="term" value="C:cytoplasm"/>
    <property type="evidence" value="ECO:0007669"/>
    <property type="project" value="UniProtKB-SubCell"/>
</dbReference>
<dbReference type="Pfam" id="PF04452">
    <property type="entry name" value="Methyltrans_RNA"/>
    <property type="match status" value="1"/>
</dbReference>
<evidence type="ECO:0000256" key="9">
    <source>
        <dbReference type="ARBA" id="ARBA00022691"/>
    </source>
</evidence>
<evidence type="ECO:0000256" key="11">
    <source>
        <dbReference type="ARBA" id="ARBA00047944"/>
    </source>
</evidence>
<evidence type="ECO:0000256" key="10">
    <source>
        <dbReference type="ARBA" id="ARBA00025699"/>
    </source>
</evidence>
<evidence type="ECO:0000259" key="13">
    <source>
        <dbReference type="Pfam" id="PF04452"/>
    </source>
</evidence>
<dbReference type="InterPro" id="IPR015947">
    <property type="entry name" value="PUA-like_sf"/>
</dbReference>
<dbReference type="InterPro" id="IPR006700">
    <property type="entry name" value="RsmE"/>
</dbReference>
<dbReference type="AlphaFoldDB" id="A0AB72Z5G5"/>
<comment type="subcellular location">
    <subcellularLocation>
        <location evidence="1 12">Cytoplasm</location>
    </subcellularLocation>
</comment>
<feature type="domain" description="Ribosomal RNA small subunit methyltransferase E methyltransferase" evidence="13">
    <location>
        <begin position="90"/>
        <end position="264"/>
    </location>
</feature>
<dbReference type="InterPro" id="IPR029028">
    <property type="entry name" value="Alpha/beta_knot_MTases"/>
</dbReference>
<comment type="caution">
    <text evidence="14">The sequence shown here is derived from an EMBL/GenBank/DDBJ whole genome shotgun (WGS) entry which is preliminary data.</text>
</comment>
<keyword evidence="8 12" id="KW-0808">Transferase</keyword>
<evidence type="ECO:0000256" key="4">
    <source>
        <dbReference type="ARBA" id="ARBA00013673"/>
    </source>
</evidence>
<organism evidence="14 15">
    <name type="scientific">Bifidobacterium dentium JCVIHMP022</name>
    <dbReference type="NCBI Taxonomy" id="553191"/>
    <lineage>
        <taxon>Bacteria</taxon>
        <taxon>Bacillati</taxon>
        <taxon>Actinomycetota</taxon>
        <taxon>Actinomycetes</taxon>
        <taxon>Bifidobacteriales</taxon>
        <taxon>Bifidobacteriaceae</taxon>
        <taxon>Bifidobacterium</taxon>
    </lineage>
</organism>
<gene>
    <name evidence="14" type="ORF">HMPREF9003_0494</name>
</gene>
<keyword evidence="5 12" id="KW-0963">Cytoplasm</keyword>
<comment type="function">
    <text evidence="10 12">Specifically methylates the N3 position of the uracil ring of uridine 1498 (m3U1498) in 16S rRNA. Acts on the fully assembled 30S ribosomal subunit.</text>
</comment>
<evidence type="ECO:0000313" key="14">
    <source>
        <dbReference type="EMBL" id="EFO78347.1"/>
    </source>
</evidence>
<dbReference type="Proteomes" id="UP000003457">
    <property type="component" value="Unassembled WGS sequence"/>
</dbReference>
<comment type="catalytic activity">
    <reaction evidence="11 12">
        <text>uridine(1498) in 16S rRNA + S-adenosyl-L-methionine = N(3)-methyluridine(1498) in 16S rRNA + S-adenosyl-L-homocysteine + H(+)</text>
        <dbReference type="Rhea" id="RHEA:42920"/>
        <dbReference type="Rhea" id="RHEA-COMP:10283"/>
        <dbReference type="Rhea" id="RHEA-COMP:10284"/>
        <dbReference type="ChEBI" id="CHEBI:15378"/>
        <dbReference type="ChEBI" id="CHEBI:57856"/>
        <dbReference type="ChEBI" id="CHEBI:59789"/>
        <dbReference type="ChEBI" id="CHEBI:65315"/>
        <dbReference type="ChEBI" id="CHEBI:74502"/>
        <dbReference type="EC" id="2.1.1.193"/>
    </reaction>
</comment>
<dbReference type="EMBL" id="AEHJ01000007">
    <property type="protein sequence ID" value="EFO78347.1"/>
    <property type="molecule type" value="Genomic_DNA"/>
</dbReference>
<protein>
    <recommendedName>
        <fullName evidence="4 12">Ribosomal RNA small subunit methyltransferase E</fullName>
        <ecNumber evidence="3 12">2.1.1.193</ecNumber>
    </recommendedName>
</protein>
<dbReference type="EC" id="2.1.1.193" evidence="3 12"/>